<proteinExistence type="predicted"/>
<dbReference type="SUPFAM" id="SSF46785">
    <property type="entry name" value="Winged helix' DNA-binding domain"/>
    <property type="match status" value="1"/>
</dbReference>
<dbReference type="Gene3D" id="1.10.10.10">
    <property type="entry name" value="Winged helix-like DNA-binding domain superfamily/Winged helix DNA-binding domain"/>
    <property type="match status" value="1"/>
</dbReference>
<protein>
    <submittedName>
        <fullName evidence="2">PadR family transcriptional regulator</fullName>
    </submittedName>
</protein>
<dbReference type="InterPro" id="IPR036390">
    <property type="entry name" value="WH_DNA-bd_sf"/>
</dbReference>
<dbReference type="InterPro" id="IPR052509">
    <property type="entry name" value="Metal_resp_DNA-bind_regulator"/>
</dbReference>
<dbReference type="EMBL" id="CP127295">
    <property type="protein sequence ID" value="WIY01422.1"/>
    <property type="molecule type" value="Genomic_DNA"/>
</dbReference>
<dbReference type="PANTHER" id="PTHR33169:SF14">
    <property type="entry name" value="TRANSCRIPTIONAL REGULATOR RV3488"/>
    <property type="match status" value="1"/>
</dbReference>
<sequence>MEVLTDAELTVLGLVVERPRHGYELDEVVSARGMREWTALGFSSIYYVLGKLRDRGLVAEVAGERAHAKAKKTYTATEAGRRACAAAAEAAVAELRPVHPPLLVGLANSPAIPPDRLAAALARRAEAVEERLAEVRRAAAVEAPPFVRAIFDYSLAQLEAEAAWLAGRTI</sequence>
<feature type="domain" description="Transcription regulator PadR N-terminal" evidence="1">
    <location>
        <begin position="11"/>
        <end position="85"/>
    </location>
</feature>
<evidence type="ECO:0000313" key="3">
    <source>
        <dbReference type="Proteomes" id="UP001239397"/>
    </source>
</evidence>
<dbReference type="Proteomes" id="UP001239397">
    <property type="component" value="Chromosome"/>
</dbReference>
<organism evidence="2 3">
    <name type="scientific">Amycolatopsis mongoliensis</name>
    <dbReference type="NCBI Taxonomy" id="715475"/>
    <lineage>
        <taxon>Bacteria</taxon>
        <taxon>Bacillati</taxon>
        <taxon>Actinomycetota</taxon>
        <taxon>Actinomycetes</taxon>
        <taxon>Pseudonocardiales</taxon>
        <taxon>Pseudonocardiaceae</taxon>
        <taxon>Amycolatopsis</taxon>
    </lineage>
</organism>
<dbReference type="InterPro" id="IPR036388">
    <property type="entry name" value="WH-like_DNA-bd_sf"/>
</dbReference>
<evidence type="ECO:0000313" key="2">
    <source>
        <dbReference type="EMBL" id="WIY01422.1"/>
    </source>
</evidence>
<dbReference type="InterPro" id="IPR005149">
    <property type="entry name" value="Tscrpt_reg_PadR_N"/>
</dbReference>
<reference evidence="2 3" key="1">
    <citation type="submission" date="2023-06" db="EMBL/GenBank/DDBJ databases">
        <authorList>
            <person name="Oyuntsetseg B."/>
            <person name="Kim S.B."/>
        </authorList>
    </citation>
    <scope>NUCLEOTIDE SEQUENCE [LARGE SCALE GENOMIC DNA]</scope>
    <source>
        <strain evidence="2 3">4-36</strain>
    </source>
</reference>
<evidence type="ECO:0000259" key="1">
    <source>
        <dbReference type="Pfam" id="PF03551"/>
    </source>
</evidence>
<name>A0A9Y2JQ99_9PSEU</name>
<gene>
    <name evidence="2" type="ORF">QRX60_46615</name>
</gene>
<accession>A0A9Y2JQ99</accession>
<dbReference type="Pfam" id="PF03551">
    <property type="entry name" value="PadR"/>
    <property type="match status" value="1"/>
</dbReference>
<keyword evidence="3" id="KW-1185">Reference proteome</keyword>
<dbReference type="PANTHER" id="PTHR33169">
    <property type="entry name" value="PADR-FAMILY TRANSCRIPTIONAL REGULATOR"/>
    <property type="match status" value="1"/>
</dbReference>
<dbReference type="AlphaFoldDB" id="A0A9Y2JQ99"/>
<dbReference type="KEGG" id="amog:QRX60_46615"/>